<comment type="caution">
    <text evidence="2">The sequence shown here is derived from an EMBL/GenBank/DDBJ whole genome shotgun (WGS) entry which is preliminary data.</text>
</comment>
<dbReference type="Proteomes" id="UP001266305">
    <property type="component" value="Unassembled WGS sequence"/>
</dbReference>
<evidence type="ECO:0000256" key="1">
    <source>
        <dbReference type="SAM" id="MobiDB-lite"/>
    </source>
</evidence>
<accession>A0ABQ9VGB7</accession>
<reference evidence="2 3" key="1">
    <citation type="submission" date="2023-05" db="EMBL/GenBank/DDBJ databases">
        <title>B98-5 Cell Line De Novo Hybrid Assembly: An Optical Mapping Approach.</title>
        <authorList>
            <person name="Kananen K."/>
            <person name="Auerbach J.A."/>
            <person name="Kautto E."/>
            <person name="Blachly J.S."/>
        </authorList>
    </citation>
    <scope>NUCLEOTIDE SEQUENCE [LARGE SCALE GENOMIC DNA]</scope>
    <source>
        <strain evidence="2">B95-8</strain>
        <tissue evidence="2">Cell line</tissue>
    </source>
</reference>
<protein>
    <submittedName>
        <fullName evidence="2">Uncharacterized protein</fullName>
    </submittedName>
</protein>
<gene>
    <name evidence="2" type="ORF">P7K49_013381</name>
</gene>
<evidence type="ECO:0000313" key="2">
    <source>
        <dbReference type="EMBL" id="KAK2108216.1"/>
    </source>
</evidence>
<evidence type="ECO:0000313" key="3">
    <source>
        <dbReference type="Proteomes" id="UP001266305"/>
    </source>
</evidence>
<organism evidence="2 3">
    <name type="scientific">Saguinus oedipus</name>
    <name type="common">Cotton-top tamarin</name>
    <name type="synonym">Oedipomidas oedipus</name>
    <dbReference type="NCBI Taxonomy" id="9490"/>
    <lineage>
        <taxon>Eukaryota</taxon>
        <taxon>Metazoa</taxon>
        <taxon>Chordata</taxon>
        <taxon>Craniata</taxon>
        <taxon>Vertebrata</taxon>
        <taxon>Euteleostomi</taxon>
        <taxon>Mammalia</taxon>
        <taxon>Eutheria</taxon>
        <taxon>Euarchontoglires</taxon>
        <taxon>Primates</taxon>
        <taxon>Haplorrhini</taxon>
        <taxon>Platyrrhini</taxon>
        <taxon>Cebidae</taxon>
        <taxon>Callitrichinae</taxon>
        <taxon>Saguinus</taxon>
    </lineage>
</organism>
<feature type="region of interest" description="Disordered" evidence="1">
    <location>
        <begin position="35"/>
        <end position="63"/>
    </location>
</feature>
<dbReference type="EMBL" id="JASSZA010000006">
    <property type="protein sequence ID" value="KAK2108216.1"/>
    <property type="molecule type" value="Genomic_DNA"/>
</dbReference>
<name>A0ABQ9VGB7_SAGOE</name>
<keyword evidence="3" id="KW-1185">Reference proteome</keyword>
<feature type="compositionally biased region" description="Low complexity" evidence="1">
    <location>
        <begin position="35"/>
        <end position="45"/>
    </location>
</feature>
<sequence>MSGQVGRGHHSWDCLTELSCCNSASTAQRNWQAPRFSSAFPSSSAHPQGEGYPHRPLPSELLE</sequence>
<proteinExistence type="predicted"/>